<dbReference type="OrthoDB" id="1306407at2759"/>
<reference evidence="2" key="1">
    <citation type="submission" date="2020-09" db="EMBL/GenBank/DDBJ databases">
        <title>De no assembly of potato wild relative species, Solanum commersonii.</title>
        <authorList>
            <person name="Cho K."/>
        </authorList>
    </citation>
    <scope>NUCLEOTIDE SEQUENCE</scope>
    <source>
        <strain evidence="2">LZ3.2</strain>
        <tissue evidence="2">Leaf</tissue>
    </source>
</reference>
<dbReference type="PANTHER" id="PTHR31672:SF13">
    <property type="entry name" value="F-BOX PROTEIN CPR30-LIKE"/>
    <property type="match status" value="1"/>
</dbReference>
<evidence type="ECO:0000259" key="1">
    <source>
        <dbReference type="PROSITE" id="PS50181"/>
    </source>
</evidence>
<dbReference type="AlphaFoldDB" id="A0A9J5VZA5"/>
<proteinExistence type="predicted"/>
<comment type="caution">
    <text evidence="2">The sequence shown here is derived from an EMBL/GenBank/DDBJ whole genome shotgun (WGS) entry which is preliminary data.</text>
</comment>
<evidence type="ECO:0000313" key="3">
    <source>
        <dbReference type="Proteomes" id="UP000824120"/>
    </source>
</evidence>
<dbReference type="Gene3D" id="1.20.1280.50">
    <property type="match status" value="1"/>
</dbReference>
<dbReference type="PROSITE" id="PS50181">
    <property type="entry name" value="FBOX"/>
    <property type="match status" value="1"/>
</dbReference>
<organism evidence="2 3">
    <name type="scientific">Solanum commersonii</name>
    <name type="common">Commerson's wild potato</name>
    <name type="synonym">Commerson's nightshade</name>
    <dbReference type="NCBI Taxonomy" id="4109"/>
    <lineage>
        <taxon>Eukaryota</taxon>
        <taxon>Viridiplantae</taxon>
        <taxon>Streptophyta</taxon>
        <taxon>Embryophyta</taxon>
        <taxon>Tracheophyta</taxon>
        <taxon>Spermatophyta</taxon>
        <taxon>Magnoliopsida</taxon>
        <taxon>eudicotyledons</taxon>
        <taxon>Gunneridae</taxon>
        <taxon>Pentapetalae</taxon>
        <taxon>asterids</taxon>
        <taxon>lamiids</taxon>
        <taxon>Solanales</taxon>
        <taxon>Solanaceae</taxon>
        <taxon>Solanoideae</taxon>
        <taxon>Solaneae</taxon>
        <taxon>Solanum</taxon>
    </lineage>
</organism>
<accession>A0A9J5VZA5</accession>
<dbReference type="EMBL" id="JACXVP010000112">
    <property type="protein sequence ID" value="KAG5568468.1"/>
    <property type="molecule type" value="Genomic_DNA"/>
</dbReference>
<keyword evidence="3" id="KW-1185">Reference proteome</keyword>
<dbReference type="Proteomes" id="UP000824120">
    <property type="component" value="Unassembled WGS sequence"/>
</dbReference>
<feature type="domain" description="F-box" evidence="1">
    <location>
        <begin position="131"/>
        <end position="181"/>
    </location>
</feature>
<dbReference type="InterPro" id="IPR036047">
    <property type="entry name" value="F-box-like_dom_sf"/>
</dbReference>
<dbReference type="InterPro" id="IPR001810">
    <property type="entry name" value="F-box_dom"/>
</dbReference>
<dbReference type="PANTHER" id="PTHR31672">
    <property type="entry name" value="BNACNNG10540D PROTEIN"/>
    <property type="match status" value="1"/>
</dbReference>
<gene>
    <name evidence="2" type="ORF">H5410_064515</name>
</gene>
<protein>
    <recommendedName>
        <fullName evidence="1">F-box domain-containing protein</fullName>
    </recommendedName>
</protein>
<dbReference type="Pfam" id="PF00646">
    <property type="entry name" value="F-box"/>
    <property type="match status" value="1"/>
</dbReference>
<name>A0A9J5VZA5_SOLCO</name>
<evidence type="ECO:0000313" key="2">
    <source>
        <dbReference type="EMBL" id="KAG5568468.1"/>
    </source>
</evidence>
<dbReference type="InterPro" id="IPR050796">
    <property type="entry name" value="SCF_F-box_component"/>
</dbReference>
<sequence length="215" mass="24921">MKNARQISYISFLGEEIFGDIFSRLPVIPIRNPGCFIKLTEPCMSEYSVVGSIHGLVCLTTTCSHKLICLWNPSINQFKILPMHSINLQKAHKCNTTSLYVRSPLNFPFARCSTIAEHLGHFAPKKNTRQISYISFLGKEIRRDIFSRLPVKTLLHLKFVCKRWCTLISTPCFISLHLKRFSSDPDNHYILVWTRERNGLIRIRNPGYFIKLTDY</sequence>
<dbReference type="SUPFAM" id="SSF81383">
    <property type="entry name" value="F-box domain"/>
    <property type="match status" value="1"/>
</dbReference>